<evidence type="ECO:0000313" key="1">
    <source>
        <dbReference type="EMBL" id="GEM48464.1"/>
    </source>
</evidence>
<dbReference type="Gene3D" id="3.10.450.50">
    <property type="match status" value="1"/>
</dbReference>
<proteinExistence type="predicted"/>
<accession>A0A511N6J5</accession>
<gene>
    <name evidence="1" type="ORF">DC3_40990</name>
</gene>
<dbReference type="PANTHER" id="PTHR38436">
    <property type="entry name" value="POLYKETIDE CYCLASE SNOAL-LIKE DOMAIN"/>
    <property type="match status" value="1"/>
</dbReference>
<dbReference type="RefSeq" id="WP_146887550.1">
    <property type="nucleotide sequence ID" value="NZ_BJXB01000021.1"/>
</dbReference>
<reference evidence="1 2" key="1">
    <citation type="submission" date="2019-07" db="EMBL/GenBank/DDBJ databases">
        <title>Whole genome shotgun sequence of Deinococcus cellulosilyticus NBRC 106333.</title>
        <authorList>
            <person name="Hosoyama A."/>
            <person name="Uohara A."/>
            <person name="Ohji S."/>
            <person name="Ichikawa N."/>
        </authorList>
    </citation>
    <scope>NUCLEOTIDE SEQUENCE [LARGE SCALE GENOMIC DNA]</scope>
    <source>
        <strain evidence="1 2">NBRC 106333</strain>
    </source>
</reference>
<comment type="caution">
    <text evidence="1">The sequence shown here is derived from an EMBL/GenBank/DDBJ whole genome shotgun (WGS) entry which is preliminary data.</text>
</comment>
<dbReference type="PANTHER" id="PTHR38436:SF1">
    <property type="entry name" value="ESTER CYCLASE"/>
    <property type="match status" value="1"/>
</dbReference>
<sequence length="138" mass="16041">MSEANRSIFQHFLDEVVERGNLSVIEDVISPQFLNHDPRLPHLPPDLEGEKRFFAELHASFESLEVQVQEFRAFQELVVCRSTWSGMHVGTFAGLPCTRRRVSLEVVDILKFRDGFLMERWGLLDHWHLLNQLKGDPT</sequence>
<dbReference type="OrthoDB" id="7876517at2"/>
<dbReference type="Pfam" id="PF07366">
    <property type="entry name" value="SnoaL"/>
    <property type="match status" value="1"/>
</dbReference>
<name>A0A511N6J5_DEIC1</name>
<evidence type="ECO:0000313" key="2">
    <source>
        <dbReference type="Proteomes" id="UP000321306"/>
    </source>
</evidence>
<dbReference type="InterPro" id="IPR032710">
    <property type="entry name" value="NTF2-like_dom_sf"/>
</dbReference>
<dbReference type="InterPro" id="IPR009959">
    <property type="entry name" value="Cyclase_SnoaL-like"/>
</dbReference>
<dbReference type="GO" id="GO:0030638">
    <property type="term" value="P:polyketide metabolic process"/>
    <property type="evidence" value="ECO:0007669"/>
    <property type="project" value="InterPro"/>
</dbReference>
<organism evidence="1 2">
    <name type="scientific">Deinococcus cellulosilyticus (strain DSM 18568 / NBRC 106333 / KACC 11606 / 5516J-15)</name>
    <dbReference type="NCBI Taxonomy" id="1223518"/>
    <lineage>
        <taxon>Bacteria</taxon>
        <taxon>Thermotogati</taxon>
        <taxon>Deinococcota</taxon>
        <taxon>Deinococci</taxon>
        <taxon>Deinococcales</taxon>
        <taxon>Deinococcaceae</taxon>
        <taxon>Deinococcus</taxon>
    </lineage>
</organism>
<dbReference type="EMBL" id="BJXB01000021">
    <property type="protein sequence ID" value="GEM48464.1"/>
    <property type="molecule type" value="Genomic_DNA"/>
</dbReference>
<evidence type="ECO:0008006" key="3">
    <source>
        <dbReference type="Google" id="ProtNLM"/>
    </source>
</evidence>
<dbReference type="SUPFAM" id="SSF54427">
    <property type="entry name" value="NTF2-like"/>
    <property type="match status" value="1"/>
</dbReference>
<dbReference type="Proteomes" id="UP000321306">
    <property type="component" value="Unassembled WGS sequence"/>
</dbReference>
<dbReference type="AlphaFoldDB" id="A0A511N6J5"/>
<protein>
    <recommendedName>
        <fullName evidence="3">Ester cyclase</fullName>
    </recommendedName>
</protein>
<keyword evidence="2" id="KW-1185">Reference proteome</keyword>